<keyword evidence="4 11" id="KW-0312">Gluconeogenesis</keyword>
<dbReference type="InterPro" id="IPR029009">
    <property type="entry name" value="ASB_dom_sf"/>
</dbReference>
<dbReference type="AlphaFoldDB" id="A0A7X5HUT5"/>
<comment type="pathway">
    <text evidence="2 11">Carbohydrate biosynthesis; gluconeogenesis.</text>
</comment>
<dbReference type="PANTHER" id="PTHR30182:SF12">
    <property type="entry name" value="L-SERINE DEHYDRATASE, BETA CHAIN-RELATED"/>
    <property type="match status" value="1"/>
</dbReference>
<dbReference type="InterPro" id="IPR002912">
    <property type="entry name" value="ACT_dom"/>
</dbReference>
<dbReference type="RefSeq" id="WP_162369770.1">
    <property type="nucleotide sequence ID" value="NZ_JAAEEH010000009.1"/>
</dbReference>
<evidence type="ECO:0000256" key="4">
    <source>
        <dbReference type="ARBA" id="ARBA00022432"/>
    </source>
</evidence>
<comment type="similarity">
    <text evidence="3 11 12">Belongs to the iron-sulfur dependent L-serine dehydratase family.</text>
</comment>
<comment type="cofactor">
    <cofactor evidence="1 12">
        <name>[4Fe-4S] cluster</name>
        <dbReference type="ChEBI" id="CHEBI:49883"/>
    </cofactor>
</comment>
<dbReference type="SUPFAM" id="SSF143548">
    <property type="entry name" value="Serine metabolism enzymes domain"/>
    <property type="match status" value="1"/>
</dbReference>
<dbReference type="PROSITE" id="PS51671">
    <property type="entry name" value="ACT"/>
    <property type="match status" value="1"/>
</dbReference>
<evidence type="ECO:0000313" key="14">
    <source>
        <dbReference type="EMBL" id="NDL67044.1"/>
    </source>
</evidence>
<proteinExistence type="inferred from homology"/>
<accession>A0A7X5HUT5</accession>
<protein>
    <recommendedName>
        <fullName evidence="11">L-serine deaminase</fullName>
    </recommendedName>
</protein>
<organism evidence="14 15">
    <name type="scientific">Anaerotalea alkaliphila</name>
    <dbReference type="NCBI Taxonomy" id="2662126"/>
    <lineage>
        <taxon>Bacteria</taxon>
        <taxon>Bacillati</taxon>
        <taxon>Bacillota</taxon>
        <taxon>Clostridia</taxon>
        <taxon>Eubacteriales</taxon>
        <taxon>Anaerotalea</taxon>
    </lineage>
</organism>
<keyword evidence="8 11" id="KW-0411">Iron-sulfur</keyword>
<evidence type="ECO:0000256" key="9">
    <source>
        <dbReference type="ARBA" id="ARBA00023239"/>
    </source>
</evidence>
<feature type="domain" description="ACT" evidence="13">
    <location>
        <begin position="152"/>
        <end position="225"/>
    </location>
</feature>
<dbReference type="GO" id="GO:0051539">
    <property type="term" value="F:4 iron, 4 sulfur cluster binding"/>
    <property type="evidence" value="ECO:0007669"/>
    <property type="project" value="UniProtKB-UniRule"/>
</dbReference>
<dbReference type="UniPathway" id="UPA00138"/>
<keyword evidence="7 11" id="KW-0408">Iron</keyword>
<evidence type="ECO:0000256" key="6">
    <source>
        <dbReference type="ARBA" id="ARBA00022723"/>
    </source>
</evidence>
<dbReference type="InterPro" id="IPR005131">
    <property type="entry name" value="Ser_deHydtase_bsu"/>
</dbReference>
<evidence type="ECO:0000313" key="15">
    <source>
        <dbReference type="Proteomes" id="UP000461585"/>
    </source>
</evidence>
<evidence type="ECO:0000256" key="2">
    <source>
        <dbReference type="ARBA" id="ARBA00004742"/>
    </source>
</evidence>
<dbReference type="SUPFAM" id="SSF55021">
    <property type="entry name" value="ACT-like"/>
    <property type="match status" value="1"/>
</dbReference>
<dbReference type="Proteomes" id="UP000461585">
    <property type="component" value="Unassembled WGS sequence"/>
</dbReference>
<keyword evidence="5 11" id="KW-0004">4Fe-4S</keyword>
<reference evidence="14 15" key="1">
    <citation type="submission" date="2020-01" db="EMBL/GenBank/DDBJ databases">
        <title>Anaeroalcalibacter tamaniensis gen. nov., sp. nov., moderately halophilic strictly anaerobic fermenter bacterium from mud volcano of Taman peninsula.</title>
        <authorList>
            <person name="Frolova A."/>
            <person name="Merkel A.Y."/>
            <person name="Slobodkin A.I."/>
        </authorList>
    </citation>
    <scope>NUCLEOTIDE SEQUENCE [LARGE SCALE GENOMIC DNA]</scope>
    <source>
        <strain evidence="14 15">F-3ap</strain>
    </source>
</reference>
<keyword evidence="15" id="KW-1185">Reference proteome</keyword>
<evidence type="ECO:0000256" key="7">
    <source>
        <dbReference type="ARBA" id="ARBA00023004"/>
    </source>
</evidence>
<evidence type="ECO:0000256" key="8">
    <source>
        <dbReference type="ARBA" id="ARBA00023014"/>
    </source>
</evidence>
<dbReference type="Pfam" id="PF03315">
    <property type="entry name" value="SDH_beta"/>
    <property type="match status" value="1"/>
</dbReference>
<dbReference type="PANTHER" id="PTHR30182">
    <property type="entry name" value="L-SERINE DEHYDRATASE"/>
    <property type="match status" value="1"/>
</dbReference>
<evidence type="ECO:0000256" key="1">
    <source>
        <dbReference type="ARBA" id="ARBA00001966"/>
    </source>
</evidence>
<evidence type="ECO:0000256" key="12">
    <source>
        <dbReference type="RuleBase" id="RU366059"/>
    </source>
</evidence>
<dbReference type="InterPro" id="IPR045865">
    <property type="entry name" value="ACT-like_dom_sf"/>
</dbReference>
<dbReference type="GO" id="GO:0003941">
    <property type="term" value="F:L-serine ammonia-lyase activity"/>
    <property type="evidence" value="ECO:0007669"/>
    <property type="project" value="UniProtKB-UniRule"/>
</dbReference>
<evidence type="ECO:0000259" key="13">
    <source>
        <dbReference type="PROSITE" id="PS51671"/>
    </source>
</evidence>
<dbReference type="PIRSF" id="PIRSF036692">
    <property type="entry name" value="SDH_B"/>
    <property type="match status" value="1"/>
</dbReference>
<evidence type="ECO:0000256" key="10">
    <source>
        <dbReference type="ARBA" id="ARBA00049406"/>
    </source>
</evidence>
<evidence type="ECO:0000256" key="11">
    <source>
        <dbReference type="PIRNR" id="PIRNR036692"/>
    </source>
</evidence>
<sequence length="226" mass="24593">MAAKNLSVFDAIGPRMVGPSSSHTAGAARIALVGRKIVKGRIKEVQFFLHGSFSKTYKGHGTDRALLGGILGYSTEDPRIVDAYAKAKEEGISYSFIPTDLGDDYHPNTVKMLITNEAGVQVEVIGESIGGGSINIVQLNGLRVEFTGEFYTLIVKQRDVPGVAAHITQCIASEEINVAFMRIYREEKGNVAYTVIEADEEISASAVEKIKEKRDLIKDAFIVSLR</sequence>
<dbReference type="CDD" id="cd04903">
    <property type="entry name" value="ACT_LSD"/>
    <property type="match status" value="1"/>
</dbReference>
<dbReference type="NCBIfam" id="TIGR00719">
    <property type="entry name" value="sda_beta"/>
    <property type="match status" value="1"/>
</dbReference>
<dbReference type="Gene3D" id="3.30.70.260">
    <property type="match status" value="1"/>
</dbReference>
<evidence type="ECO:0000256" key="5">
    <source>
        <dbReference type="ARBA" id="ARBA00022485"/>
    </source>
</evidence>
<dbReference type="InterPro" id="IPR004643">
    <property type="entry name" value="Fe-S_L-Ser_bsu"/>
</dbReference>
<dbReference type="GO" id="GO:0006094">
    <property type="term" value="P:gluconeogenesis"/>
    <property type="evidence" value="ECO:0007669"/>
    <property type="project" value="UniProtKB-UniRule"/>
</dbReference>
<keyword evidence="9 11" id="KW-0456">Lyase</keyword>
<gene>
    <name evidence="14" type="primary">sdaAB</name>
    <name evidence="14" type="ORF">GXN74_04685</name>
</gene>
<dbReference type="EMBL" id="JAAEEH010000009">
    <property type="protein sequence ID" value="NDL67044.1"/>
    <property type="molecule type" value="Genomic_DNA"/>
</dbReference>
<dbReference type="Pfam" id="PF01842">
    <property type="entry name" value="ACT"/>
    <property type="match status" value="1"/>
</dbReference>
<comment type="catalytic activity">
    <reaction evidence="10 11 12">
        <text>L-serine = pyruvate + NH4(+)</text>
        <dbReference type="Rhea" id="RHEA:19169"/>
        <dbReference type="ChEBI" id="CHEBI:15361"/>
        <dbReference type="ChEBI" id="CHEBI:28938"/>
        <dbReference type="ChEBI" id="CHEBI:33384"/>
        <dbReference type="EC" id="4.3.1.17"/>
    </reaction>
</comment>
<dbReference type="InterPro" id="IPR051318">
    <property type="entry name" value="Fe-S_L-Ser"/>
</dbReference>
<keyword evidence="6 11" id="KW-0479">Metal-binding</keyword>
<name>A0A7X5HUT5_9FIRM</name>
<comment type="caution">
    <text evidence="14">The sequence shown here is derived from an EMBL/GenBank/DDBJ whole genome shotgun (WGS) entry which is preliminary data.</text>
</comment>
<dbReference type="Gene3D" id="3.30.1330.90">
    <property type="entry name" value="D-3-phosphoglycerate dehydrogenase, domain 3"/>
    <property type="match status" value="1"/>
</dbReference>
<dbReference type="GO" id="GO:0046872">
    <property type="term" value="F:metal ion binding"/>
    <property type="evidence" value="ECO:0007669"/>
    <property type="project" value="UniProtKB-UniRule"/>
</dbReference>
<evidence type="ECO:0000256" key="3">
    <source>
        <dbReference type="ARBA" id="ARBA00008636"/>
    </source>
</evidence>